<organism evidence="3 4">
    <name type="scientific">Paraburkholderia youngii</name>
    <dbReference type="NCBI Taxonomy" id="2782701"/>
    <lineage>
        <taxon>Bacteria</taxon>
        <taxon>Pseudomonadati</taxon>
        <taxon>Pseudomonadota</taxon>
        <taxon>Betaproteobacteria</taxon>
        <taxon>Burkholderiales</taxon>
        <taxon>Burkholderiaceae</taxon>
        <taxon>Paraburkholderia</taxon>
    </lineage>
</organism>
<dbReference type="Pfam" id="PF03781">
    <property type="entry name" value="FGE-sulfatase"/>
    <property type="match status" value="1"/>
</dbReference>
<feature type="compositionally biased region" description="Low complexity" evidence="1">
    <location>
        <begin position="38"/>
        <end position="51"/>
    </location>
</feature>
<dbReference type="InterPro" id="IPR016187">
    <property type="entry name" value="CTDL_fold"/>
</dbReference>
<proteinExistence type="predicted"/>
<feature type="region of interest" description="Disordered" evidence="1">
    <location>
        <begin position="38"/>
        <end position="67"/>
    </location>
</feature>
<dbReference type="RefSeq" id="WP_176110774.1">
    <property type="nucleotide sequence ID" value="NZ_JAALDK010000002.1"/>
</dbReference>
<comment type="caution">
    <text evidence="3">The sequence shown here is derived from an EMBL/GenBank/DDBJ whole genome shotgun (WGS) entry which is preliminary data.</text>
</comment>
<evidence type="ECO:0000313" key="4">
    <source>
        <dbReference type="Proteomes" id="UP000594380"/>
    </source>
</evidence>
<feature type="domain" description="Sulfatase-modifying factor enzyme-like" evidence="2">
    <location>
        <begin position="11"/>
        <end position="55"/>
    </location>
</feature>
<dbReference type="InterPro" id="IPR042095">
    <property type="entry name" value="SUMF_sf"/>
</dbReference>
<dbReference type="Proteomes" id="UP000594380">
    <property type="component" value="Unassembled WGS sequence"/>
</dbReference>
<dbReference type="Gene3D" id="3.90.1580.10">
    <property type="entry name" value="paralog of FGE (formylglycine-generating enzyme)"/>
    <property type="match status" value="1"/>
</dbReference>
<accession>A0A7Y6K675</accession>
<dbReference type="AlphaFoldDB" id="A0A7Y6K675"/>
<name>A0A7Y6K675_9BURK</name>
<dbReference type="InterPro" id="IPR005532">
    <property type="entry name" value="SUMF_dom"/>
</dbReference>
<protein>
    <submittedName>
        <fullName evidence="3">SUMF1/EgtB/PvdO family nonheme iron enzyme</fullName>
    </submittedName>
</protein>
<gene>
    <name evidence="3" type="ORF">G5S42_31845</name>
</gene>
<dbReference type="EMBL" id="JAALDK010000002">
    <property type="protein sequence ID" value="NUY04200.1"/>
    <property type="molecule type" value="Genomic_DNA"/>
</dbReference>
<sequence>MQANGLKPLDLDAPVMHISYCEAAAFAAWADARLPTDARASTPRSSSTTAERPWKQSLLHKNDGIFF</sequence>
<evidence type="ECO:0000256" key="1">
    <source>
        <dbReference type="SAM" id="MobiDB-lite"/>
    </source>
</evidence>
<dbReference type="GeneID" id="301104951"/>
<reference evidence="3 4" key="1">
    <citation type="submission" date="2020-02" db="EMBL/GenBank/DDBJ databases">
        <title>Paraburkholderia simonii sp. nov. and Paraburkholderia youngii sp. nov. Brazilian and Mexican Mimosa-associated rhizobia.</title>
        <authorList>
            <person name="Mavima L."/>
            <person name="Beukes C.W."/>
            <person name="Chan W.Y."/>
            <person name="Palmer M."/>
            <person name="De Meyer S.E."/>
            <person name="James E.K."/>
            <person name="Venter S.N."/>
            <person name="Steenkamp E.T."/>
        </authorList>
    </citation>
    <scope>NUCLEOTIDE SEQUENCE [LARGE SCALE GENOMIC DNA]</scope>
    <source>
        <strain evidence="3 4">JPY169</strain>
    </source>
</reference>
<evidence type="ECO:0000259" key="2">
    <source>
        <dbReference type="Pfam" id="PF03781"/>
    </source>
</evidence>
<evidence type="ECO:0000313" key="3">
    <source>
        <dbReference type="EMBL" id="NUY04200.1"/>
    </source>
</evidence>
<dbReference type="SUPFAM" id="SSF56436">
    <property type="entry name" value="C-type lectin-like"/>
    <property type="match status" value="1"/>
</dbReference>